<feature type="transmembrane region" description="Helical" evidence="5">
    <location>
        <begin position="275"/>
        <end position="293"/>
    </location>
</feature>
<feature type="transmembrane region" description="Helical" evidence="5">
    <location>
        <begin position="370"/>
        <end position="390"/>
    </location>
</feature>
<sequence>MYGLKKLKVNINNSTLKVFNSIFTVLVYCLILLSESLFKYPEIYFALFLTAGVYKADPRLNFLPKFLDLTVFFGFLTTLGVLYNILKGELKPILPPIKIFLSYIFIVLLGILSLSYTLAPIYGTEKILRFIIITSPAFFFPIMLFQKKEVYVRFFAVFVIIAIIMSFDIITGGLAPGETGFHEALGSNYLAVGRISGIAILSALSLFFVIKQKLYKFCLLFIMGLFIFNMFISGGRGPLVSLAFSFVFIFIYLVIMNLFKIKENKFTINKRDFKLLSYIFLIFVFALFVVVYFKDYFSIIFYRLMLLENLEGTSIETRLKLYNTAINSLKDFPRNIVGLGIGGFSVFYNGYDAPRGLYPHNIFLEIGSELGILGLFAFIFVICKSIIVAFDNIKKSKLEWNYYINISLLMSLIFMLINSSVSGDINDNRLLFTTLGLIWARRRISNNES</sequence>
<evidence type="ECO:0000256" key="3">
    <source>
        <dbReference type="ARBA" id="ARBA00022989"/>
    </source>
</evidence>
<dbReference type="GO" id="GO:0005886">
    <property type="term" value="C:plasma membrane"/>
    <property type="evidence" value="ECO:0000318"/>
    <property type="project" value="GO_Central"/>
</dbReference>
<dbReference type="GO" id="GO:0000271">
    <property type="term" value="P:polysaccharide biosynthetic process"/>
    <property type="evidence" value="ECO:0000318"/>
    <property type="project" value="GO_Central"/>
</dbReference>
<dbReference type="EMBL" id="CP001251">
    <property type="protein sequence ID" value="ACK41871.1"/>
    <property type="molecule type" value="Genomic_DNA"/>
</dbReference>
<evidence type="ECO:0000259" key="6">
    <source>
        <dbReference type="Pfam" id="PF04932"/>
    </source>
</evidence>
<dbReference type="InterPro" id="IPR051533">
    <property type="entry name" value="WaaL-like"/>
</dbReference>
<dbReference type="InParanoid" id="B8DZD8"/>
<dbReference type="GO" id="GO:0016757">
    <property type="term" value="F:glycosyltransferase activity"/>
    <property type="evidence" value="ECO:0000318"/>
    <property type="project" value="GO_Central"/>
</dbReference>
<keyword evidence="8" id="KW-1185">Reference proteome</keyword>
<dbReference type="PANTHER" id="PTHR37422:SF17">
    <property type="entry name" value="O-ANTIGEN LIGASE"/>
    <property type="match status" value="1"/>
</dbReference>
<feature type="transmembrane region" description="Helical" evidence="5">
    <location>
        <begin position="152"/>
        <end position="171"/>
    </location>
</feature>
<keyword evidence="2 5" id="KW-0812">Transmembrane</keyword>
<dbReference type="Pfam" id="PF04932">
    <property type="entry name" value="Wzy_C"/>
    <property type="match status" value="1"/>
</dbReference>
<evidence type="ECO:0000256" key="5">
    <source>
        <dbReference type="SAM" id="Phobius"/>
    </source>
</evidence>
<feature type="domain" description="O-antigen ligase-related" evidence="6">
    <location>
        <begin position="222"/>
        <end position="379"/>
    </location>
</feature>
<dbReference type="EnsemblBacteria" id="ACK41871">
    <property type="protein sequence ID" value="ACK41871"/>
    <property type="gene ID" value="Dtur_0583"/>
</dbReference>
<keyword evidence="4 5" id="KW-0472">Membrane</keyword>
<feature type="transmembrane region" description="Helical" evidence="5">
    <location>
        <begin position="98"/>
        <end position="121"/>
    </location>
</feature>
<feature type="transmembrane region" description="Helical" evidence="5">
    <location>
        <begin position="191"/>
        <end position="210"/>
    </location>
</feature>
<gene>
    <name evidence="7" type="ordered locus">Dtur_0583</name>
</gene>
<dbReference type="HOGENOM" id="CLU_663336_0_0_0"/>
<evidence type="ECO:0000313" key="8">
    <source>
        <dbReference type="Proteomes" id="UP000007719"/>
    </source>
</evidence>
<feature type="transmembrane region" description="Helical" evidence="5">
    <location>
        <begin position="402"/>
        <end position="421"/>
    </location>
</feature>
<protein>
    <submittedName>
        <fullName evidence="7">O-antigen polymerase</fullName>
    </submittedName>
</protein>
<dbReference type="InterPro" id="IPR007016">
    <property type="entry name" value="O-antigen_ligase-rel_domated"/>
</dbReference>
<dbReference type="Proteomes" id="UP000007719">
    <property type="component" value="Chromosome"/>
</dbReference>
<dbReference type="STRING" id="515635.Dtur_0583"/>
<evidence type="ECO:0000256" key="2">
    <source>
        <dbReference type="ARBA" id="ARBA00022692"/>
    </source>
</evidence>
<accession>B8DZD8</accession>
<feature type="transmembrane region" description="Helical" evidence="5">
    <location>
        <begin position="127"/>
        <end position="145"/>
    </location>
</feature>
<feature type="transmembrane region" description="Helical" evidence="5">
    <location>
        <begin position="21"/>
        <end position="38"/>
    </location>
</feature>
<feature type="transmembrane region" description="Helical" evidence="5">
    <location>
        <begin position="217"/>
        <end position="233"/>
    </location>
</feature>
<evidence type="ECO:0000256" key="4">
    <source>
        <dbReference type="ARBA" id="ARBA00023136"/>
    </source>
</evidence>
<proteinExistence type="predicted"/>
<evidence type="ECO:0000313" key="7">
    <source>
        <dbReference type="EMBL" id="ACK41871.1"/>
    </source>
</evidence>
<organism evidence="7 8">
    <name type="scientific">Dictyoglomus turgidum (strain DSM 6724 / Z-1310)</name>
    <dbReference type="NCBI Taxonomy" id="515635"/>
    <lineage>
        <taxon>Bacteria</taxon>
        <taxon>Pseudomonadati</taxon>
        <taxon>Dictyoglomota</taxon>
        <taxon>Dictyoglomia</taxon>
        <taxon>Dictyoglomales</taxon>
        <taxon>Dictyoglomaceae</taxon>
        <taxon>Dictyoglomus</taxon>
    </lineage>
</organism>
<feature type="transmembrane region" description="Helical" evidence="5">
    <location>
        <begin position="66"/>
        <end position="86"/>
    </location>
</feature>
<name>B8DZD8_DICTD</name>
<dbReference type="AlphaFoldDB" id="B8DZD8"/>
<reference evidence="8" key="1">
    <citation type="journal article" date="2016" name="Front. Microbiol.">
        <title>The complete genome sequence of hyperthermophile Dictyoglomus turgidum DSM 6724 reveals a specialized carbohydrate fermentor.</title>
        <authorList>
            <person name="Brumm P.J."/>
            <person name="Gowda K."/>
            <person name="Robb F.T."/>
            <person name="Mead D.A."/>
        </authorList>
    </citation>
    <scope>NUCLEOTIDE SEQUENCE [LARGE SCALE GENOMIC DNA]</scope>
    <source>
        <strain evidence="8">DSM 6724 / Z-1310</strain>
    </source>
</reference>
<feature type="transmembrane region" description="Helical" evidence="5">
    <location>
        <begin position="239"/>
        <end position="259"/>
    </location>
</feature>
<keyword evidence="3 5" id="KW-1133">Transmembrane helix</keyword>
<evidence type="ECO:0000256" key="1">
    <source>
        <dbReference type="ARBA" id="ARBA00004141"/>
    </source>
</evidence>
<dbReference type="RefSeq" id="WP_012582956.1">
    <property type="nucleotide sequence ID" value="NC_011661.1"/>
</dbReference>
<dbReference type="PANTHER" id="PTHR37422">
    <property type="entry name" value="TEICHURONIC ACID BIOSYNTHESIS PROTEIN TUAE"/>
    <property type="match status" value="1"/>
</dbReference>
<dbReference type="OrthoDB" id="104748at2"/>
<dbReference type="KEGG" id="dtu:Dtur_0583"/>
<comment type="subcellular location">
    <subcellularLocation>
        <location evidence="1">Membrane</location>
        <topology evidence="1">Multi-pass membrane protein</topology>
    </subcellularLocation>
</comment>
<dbReference type="eggNOG" id="COG3307">
    <property type="taxonomic scope" value="Bacteria"/>
</dbReference>